<reference evidence="2" key="1">
    <citation type="submission" date="2011-01" db="EMBL/GenBank/DDBJ databases">
        <title>The Genome Sequence of Nematocida parisii strain ERTm3.</title>
        <authorList>
            <consortium name="The Broad Institute Genome Sequencing Platform"/>
            <consortium name="The Broad Institute Genome Sequencing Center for Infectious Disease"/>
            <person name="Cuomo C."/>
            <person name="Troemel E."/>
            <person name="Young S.K."/>
            <person name="Zeng Q."/>
            <person name="Gargeya S."/>
            <person name="Fitzgerald M."/>
            <person name="Haas B."/>
            <person name="Abouelleil A."/>
            <person name="Alvarado L."/>
            <person name="Arachchi H.M."/>
            <person name="Berlin A."/>
            <person name="Chapman S.B."/>
            <person name="Gearin G."/>
            <person name="Goldberg J."/>
            <person name="Griggs A."/>
            <person name="Gujja S."/>
            <person name="Hansen M."/>
            <person name="Heiman D."/>
            <person name="Howarth C."/>
            <person name="Larimer J."/>
            <person name="Lui A."/>
            <person name="MacDonald P.J.P."/>
            <person name="McCowen C."/>
            <person name="Montmayeur A."/>
            <person name="Murphy C."/>
            <person name="Neiman D."/>
            <person name="Pearson M."/>
            <person name="Priest M."/>
            <person name="Roberts A."/>
            <person name="Saif S."/>
            <person name="Shea T."/>
            <person name="Sisk P."/>
            <person name="Stolte C."/>
            <person name="Sykes S."/>
            <person name="Wortman J."/>
            <person name="Nusbaum C."/>
            <person name="Birren B."/>
        </authorList>
    </citation>
    <scope>NUCLEOTIDE SEQUENCE</scope>
    <source>
        <strain evidence="2">ERTm3</strain>
    </source>
</reference>
<dbReference type="VEuPathDB" id="MicrosporidiaDB:NEQG_01003"/>
<protein>
    <submittedName>
        <fullName evidence="2">Uncharacterized protein</fullName>
    </submittedName>
</protein>
<evidence type="ECO:0000256" key="1">
    <source>
        <dbReference type="SAM" id="Phobius"/>
    </source>
</evidence>
<keyword evidence="1" id="KW-0812">Transmembrane</keyword>
<feature type="transmembrane region" description="Helical" evidence="1">
    <location>
        <begin position="7"/>
        <end position="26"/>
    </location>
</feature>
<evidence type="ECO:0000313" key="3">
    <source>
        <dbReference type="Proteomes" id="UP000002872"/>
    </source>
</evidence>
<dbReference type="InParanoid" id="I3EIY7"/>
<keyword evidence="3" id="KW-1185">Reference proteome</keyword>
<sequence>MPNLFLFGLYNTQKLFSLILVIMITLNTMCKLFLLMFTFIAIGLLIPLGVALYIRRSRKEIDIDMLSYNNKYLKEYLDMPADAEQLEQYKVLAKASIYLVEKEEEIEEESKIIHSLFYSRMISSTMWDHLKKIKDELSIDKITIEAELGRFAKLDKSKIDSAGIEKYKKSVIDAPCKERLSGYVSESDRDRLYLNLTKKASL</sequence>
<keyword evidence="1" id="KW-1133">Transmembrane helix</keyword>
<dbReference type="HOGENOM" id="CLU_1595007_0_0_1"/>
<accession>I3EIY7</accession>
<feature type="transmembrane region" description="Helical" evidence="1">
    <location>
        <begin position="32"/>
        <end position="54"/>
    </location>
</feature>
<dbReference type="OrthoDB" id="2194397at2759"/>
<dbReference type="AlphaFoldDB" id="I3EIY7"/>
<keyword evidence="1" id="KW-0472">Membrane</keyword>
<dbReference type="OMA" id="LFYSRMI"/>
<dbReference type="Proteomes" id="UP000002872">
    <property type="component" value="Unassembled WGS sequence"/>
</dbReference>
<name>I3EIY7_NEMP3</name>
<proteinExistence type="predicted"/>
<evidence type="ECO:0000313" key="2">
    <source>
        <dbReference type="EMBL" id="EIJ89184.1"/>
    </source>
</evidence>
<dbReference type="EMBL" id="GL870877">
    <property type="protein sequence ID" value="EIJ89184.1"/>
    <property type="molecule type" value="Genomic_DNA"/>
</dbReference>
<organism evidence="2 3">
    <name type="scientific">Nematocida parisii (strain ERTm3)</name>
    <name type="common">Nematode killer fungus</name>
    <dbReference type="NCBI Taxonomy" id="935791"/>
    <lineage>
        <taxon>Eukaryota</taxon>
        <taxon>Fungi</taxon>
        <taxon>Fungi incertae sedis</taxon>
        <taxon>Microsporidia</taxon>
        <taxon>Nematocida</taxon>
    </lineage>
</organism>
<gene>
    <name evidence="2" type="ORF">NEQG_01003</name>
</gene>